<dbReference type="PANTHER" id="PTHR43711">
    <property type="entry name" value="TWO-COMPONENT HISTIDINE KINASE"/>
    <property type="match status" value="1"/>
</dbReference>
<dbReference type="InterPro" id="IPR003594">
    <property type="entry name" value="HATPase_dom"/>
</dbReference>
<gene>
    <name evidence="14" type="primary">yycG_4</name>
    <name evidence="14" type="ORF">CLVI_27060</name>
</gene>
<feature type="domain" description="Histidine kinase" evidence="13">
    <location>
        <begin position="96"/>
        <end position="314"/>
    </location>
</feature>
<evidence type="ECO:0000256" key="5">
    <source>
        <dbReference type="ARBA" id="ARBA00022679"/>
    </source>
</evidence>
<keyword evidence="10" id="KW-1133">Transmembrane helix</keyword>
<evidence type="ECO:0000256" key="1">
    <source>
        <dbReference type="ARBA" id="ARBA00000085"/>
    </source>
</evidence>
<dbReference type="Proteomes" id="UP000239471">
    <property type="component" value="Unassembled WGS sequence"/>
</dbReference>
<keyword evidence="7" id="KW-0547">Nucleotide-binding</keyword>
<comment type="subcellular location">
    <subcellularLocation>
        <location evidence="2">Membrane</location>
    </subcellularLocation>
</comment>
<keyword evidence="8 14" id="KW-0418">Kinase</keyword>
<dbReference type="PROSITE" id="PS50109">
    <property type="entry name" value="HIS_KIN"/>
    <property type="match status" value="1"/>
</dbReference>
<accession>A0A2T0BBI6</accession>
<evidence type="ECO:0000256" key="8">
    <source>
        <dbReference type="ARBA" id="ARBA00022777"/>
    </source>
</evidence>
<dbReference type="SMART" id="SM00388">
    <property type="entry name" value="HisKA"/>
    <property type="match status" value="1"/>
</dbReference>
<evidence type="ECO:0000256" key="11">
    <source>
        <dbReference type="ARBA" id="ARBA00023012"/>
    </source>
</evidence>
<dbReference type="Pfam" id="PF00512">
    <property type="entry name" value="HisKA"/>
    <property type="match status" value="1"/>
</dbReference>
<comment type="caution">
    <text evidence="14">The sequence shown here is derived from an EMBL/GenBank/DDBJ whole genome shotgun (WGS) entry which is preliminary data.</text>
</comment>
<comment type="catalytic activity">
    <reaction evidence="1">
        <text>ATP + protein L-histidine = ADP + protein N-phospho-L-histidine.</text>
        <dbReference type="EC" id="2.7.13.3"/>
    </reaction>
</comment>
<dbReference type="CDD" id="cd00082">
    <property type="entry name" value="HisKA"/>
    <property type="match status" value="1"/>
</dbReference>
<dbReference type="InterPro" id="IPR036097">
    <property type="entry name" value="HisK_dim/P_sf"/>
</dbReference>
<dbReference type="OrthoDB" id="9813151at2"/>
<keyword evidence="9" id="KW-0067">ATP-binding</keyword>
<reference evidence="14 15" key="1">
    <citation type="submission" date="2018-03" db="EMBL/GenBank/DDBJ databases">
        <title>Genome sequence of Clostridium vincentii DSM 10228.</title>
        <authorList>
            <person name="Poehlein A."/>
            <person name="Daniel R."/>
        </authorList>
    </citation>
    <scope>NUCLEOTIDE SEQUENCE [LARGE SCALE GENOMIC DNA]</scope>
    <source>
        <strain evidence="14 15">DSM 10228</strain>
    </source>
</reference>
<dbReference type="AlphaFoldDB" id="A0A2T0BBI6"/>
<keyword evidence="12" id="KW-0472">Membrane</keyword>
<evidence type="ECO:0000313" key="15">
    <source>
        <dbReference type="Proteomes" id="UP000239471"/>
    </source>
</evidence>
<name>A0A2T0BBI6_9CLOT</name>
<dbReference type="SMART" id="SM00387">
    <property type="entry name" value="HATPase_c"/>
    <property type="match status" value="1"/>
</dbReference>
<evidence type="ECO:0000256" key="2">
    <source>
        <dbReference type="ARBA" id="ARBA00004370"/>
    </source>
</evidence>
<evidence type="ECO:0000256" key="7">
    <source>
        <dbReference type="ARBA" id="ARBA00022741"/>
    </source>
</evidence>
<dbReference type="InterPro" id="IPR004358">
    <property type="entry name" value="Sig_transdc_His_kin-like_C"/>
</dbReference>
<dbReference type="FunFam" id="3.30.565.10:FF:000013">
    <property type="entry name" value="Two-component sensor histidine kinase"/>
    <property type="match status" value="1"/>
</dbReference>
<organism evidence="14 15">
    <name type="scientific">Clostridium vincentii</name>
    <dbReference type="NCBI Taxonomy" id="52704"/>
    <lineage>
        <taxon>Bacteria</taxon>
        <taxon>Bacillati</taxon>
        <taxon>Bacillota</taxon>
        <taxon>Clostridia</taxon>
        <taxon>Eubacteriales</taxon>
        <taxon>Clostridiaceae</taxon>
        <taxon>Clostridium</taxon>
    </lineage>
</organism>
<dbReference type="InterPro" id="IPR003661">
    <property type="entry name" value="HisK_dim/P_dom"/>
</dbReference>
<keyword evidence="4" id="KW-0597">Phosphoprotein</keyword>
<evidence type="ECO:0000256" key="12">
    <source>
        <dbReference type="ARBA" id="ARBA00023136"/>
    </source>
</evidence>
<dbReference type="InterPro" id="IPR005467">
    <property type="entry name" value="His_kinase_dom"/>
</dbReference>
<keyword evidence="11" id="KW-0902">Two-component regulatory system</keyword>
<dbReference type="Pfam" id="PF02518">
    <property type="entry name" value="HATPase_c"/>
    <property type="match status" value="1"/>
</dbReference>
<dbReference type="RefSeq" id="WP_106060625.1">
    <property type="nucleotide sequence ID" value="NZ_PVXQ01000034.1"/>
</dbReference>
<protein>
    <recommendedName>
        <fullName evidence="3">histidine kinase</fullName>
        <ecNumber evidence="3">2.7.13.3</ecNumber>
    </recommendedName>
</protein>
<dbReference type="Gene3D" id="1.10.287.130">
    <property type="match status" value="1"/>
</dbReference>
<keyword evidence="6" id="KW-0812">Transmembrane</keyword>
<keyword evidence="15" id="KW-1185">Reference proteome</keyword>
<dbReference type="SUPFAM" id="SSF55874">
    <property type="entry name" value="ATPase domain of HSP90 chaperone/DNA topoisomerase II/histidine kinase"/>
    <property type="match status" value="1"/>
</dbReference>
<evidence type="ECO:0000256" key="10">
    <source>
        <dbReference type="ARBA" id="ARBA00022989"/>
    </source>
</evidence>
<keyword evidence="5 14" id="KW-0808">Transferase</keyword>
<evidence type="ECO:0000256" key="4">
    <source>
        <dbReference type="ARBA" id="ARBA00022553"/>
    </source>
</evidence>
<proteinExistence type="predicted"/>
<evidence type="ECO:0000256" key="6">
    <source>
        <dbReference type="ARBA" id="ARBA00022692"/>
    </source>
</evidence>
<dbReference type="PRINTS" id="PR00344">
    <property type="entry name" value="BCTRLSENSOR"/>
</dbReference>
<dbReference type="GO" id="GO:0005524">
    <property type="term" value="F:ATP binding"/>
    <property type="evidence" value="ECO:0007669"/>
    <property type="project" value="UniProtKB-KW"/>
</dbReference>
<dbReference type="EC" id="2.7.13.3" evidence="3"/>
<dbReference type="EMBL" id="PVXQ01000034">
    <property type="protein sequence ID" value="PRR81202.1"/>
    <property type="molecule type" value="Genomic_DNA"/>
</dbReference>
<dbReference type="Gene3D" id="3.30.565.10">
    <property type="entry name" value="Histidine kinase-like ATPase, C-terminal domain"/>
    <property type="match status" value="1"/>
</dbReference>
<dbReference type="InterPro" id="IPR050736">
    <property type="entry name" value="Sensor_HK_Regulatory"/>
</dbReference>
<evidence type="ECO:0000313" key="14">
    <source>
        <dbReference type="EMBL" id="PRR81202.1"/>
    </source>
</evidence>
<dbReference type="InterPro" id="IPR036890">
    <property type="entry name" value="HATPase_C_sf"/>
</dbReference>
<evidence type="ECO:0000256" key="3">
    <source>
        <dbReference type="ARBA" id="ARBA00012438"/>
    </source>
</evidence>
<dbReference type="GO" id="GO:0000155">
    <property type="term" value="F:phosphorelay sensor kinase activity"/>
    <property type="evidence" value="ECO:0007669"/>
    <property type="project" value="InterPro"/>
</dbReference>
<dbReference type="GO" id="GO:0016020">
    <property type="term" value="C:membrane"/>
    <property type="evidence" value="ECO:0007669"/>
    <property type="project" value="UniProtKB-SubCell"/>
</dbReference>
<sequence>MINLLLIIILILICIISFQYKIERERSKNLTYIESKLNKIIKENTKENTKEKLLVVTSDKKLRKLLVVINSILDFSGKVLSDYTKKEISMDKMLSNISHDLKTPLTVVLGYIETIKLDDNISSEEREILLSKVHIKTLEVIALINKFFDLAKLESGDKDVPMSRVNMNEVCIKNILDFYENLTANGYEVNIDIPEKSIYALGNLEALERIMNNLISNAIRYGSDGKYIGLKLSCDDSFCYVEIWDKGKGIDEINVEKVFERMYTLEDSRNKLYQGSGLGLTITKRLVEKLGGEISLKSKPNEKTSFTFKLKRINY</sequence>
<evidence type="ECO:0000259" key="13">
    <source>
        <dbReference type="PROSITE" id="PS50109"/>
    </source>
</evidence>
<evidence type="ECO:0000256" key="9">
    <source>
        <dbReference type="ARBA" id="ARBA00022840"/>
    </source>
</evidence>
<dbReference type="SUPFAM" id="SSF47384">
    <property type="entry name" value="Homodimeric domain of signal transducing histidine kinase"/>
    <property type="match status" value="1"/>
</dbReference>
<dbReference type="PANTHER" id="PTHR43711:SF26">
    <property type="entry name" value="SENSOR HISTIDINE KINASE RCSC"/>
    <property type="match status" value="1"/>
</dbReference>